<feature type="transmembrane region" description="Helical" evidence="1">
    <location>
        <begin position="217"/>
        <end position="237"/>
    </location>
</feature>
<accession>A0ABS2GLM5</accession>
<evidence type="ECO:0000313" key="3">
    <source>
        <dbReference type="Proteomes" id="UP000724149"/>
    </source>
</evidence>
<dbReference type="EMBL" id="JACSNR010000001">
    <property type="protein sequence ID" value="MBM6922385.1"/>
    <property type="molecule type" value="Genomic_DNA"/>
</dbReference>
<feature type="transmembrane region" description="Helical" evidence="1">
    <location>
        <begin position="188"/>
        <end position="205"/>
    </location>
</feature>
<gene>
    <name evidence="2" type="ORF">H9X81_01575</name>
</gene>
<organism evidence="2 3">
    <name type="scientific">Hydrogenoanaerobacterium saccharovorans</name>
    <dbReference type="NCBI Taxonomy" id="474960"/>
    <lineage>
        <taxon>Bacteria</taxon>
        <taxon>Bacillati</taxon>
        <taxon>Bacillota</taxon>
        <taxon>Clostridia</taxon>
        <taxon>Eubacteriales</taxon>
        <taxon>Oscillospiraceae</taxon>
        <taxon>Hydrogenoanaerobacterium</taxon>
    </lineage>
</organism>
<protein>
    <submittedName>
        <fullName evidence="2">Fimbrial assembly protein</fullName>
    </submittedName>
</protein>
<dbReference type="Pfam" id="PF05857">
    <property type="entry name" value="TraX"/>
    <property type="match status" value="1"/>
</dbReference>
<evidence type="ECO:0000256" key="1">
    <source>
        <dbReference type="SAM" id="Phobius"/>
    </source>
</evidence>
<feature type="transmembrane region" description="Helical" evidence="1">
    <location>
        <begin position="95"/>
        <end position="118"/>
    </location>
</feature>
<keyword evidence="3" id="KW-1185">Reference proteome</keyword>
<feature type="transmembrane region" description="Helical" evidence="1">
    <location>
        <begin position="159"/>
        <end position="176"/>
    </location>
</feature>
<reference evidence="2 3" key="1">
    <citation type="journal article" date="2021" name="Sci. Rep.">
        <title>The distribution of antibiotic resistance genes in chicken gut microbiota commensals.</title>
        <authorList>
            <person name="Juricova H."/>
            <person name="Matiasovicova J."/>
            <person name="Kubasova T."/>
            <person name="Cejkova D."/>
            <person name="Rychlik I."/>
        </authorList>
    </citation>
    <scope>NUCLEOTIDE SEQUENCE [LARGE SCALE GENOMIC DNA]</scope>
    <source>
        <strain evidence="2 3">An564</strain>
    </source>
</reference>
<dbReference type="Proteomes" id="UP000724149">
    <property type="component" value="Unassembled WGS sequence"/>
</dbReference>
<keyword evidence="1" id="KW-0812">Transmembrane</keyword>
<proteinExistence type="predicted"/>
<feature type="transmembrane region" description="Helical" evidence="1">
    <location>
        <begin position="125"/>
        <end position="153"/>
    </location>
</feature>
<dbReference type="RefSeq" id="WP_204719335.1">
    <property type="nucleotide sequence ID" value="NZ_JACSNR010000001.1"/>
</dbReference>
<name>A0ABS2GLM5_9FIRM</name>
<sequence>MVRLKNQPKLRTNLDTDFLKLIAVLSMTVDHVGAVFFPEYPVFRWIGRMAFPLFCYCMTVGLLYTHDIRRYLARLGVLALLSQPFWILAFNADDFLGNLLNFNIFFTLFVSLLAMWGFKEHNWPLFLGCVLLLAFVNFDYSVTGVMLMLIFYLCRQKPALGALLYTLSYLPALWGGSPEDPLACHLGPLWISFEFFALLALPLIFFRTRTGLRIPKWFFYGYYPAHLLAIFLVRTLLHI</sequence>
<feature type="transmembrane region" description="Helical" evidence="1">
    <location>
        <begin position="21"/>
        <end position="39"/>
    </location>
</feature>
<comment type="caution">
    <text evidence="2">The sequence shown here is derived from an EMBL/GenBank/DDBJ whole genome shotgun (WGS) entry which is preliminary data.</text>
</comment>
<dbReference type="InterPro" id="IPR008875">
    <property type="entry name" value="TraX"/>
</dbReference>
<feature type="transmembrane region" description="Helical" evidence="1">
    <location>
        <begin position="45"/>
        <end position="64"/>
    </location>
</feature>
<evidence type="ECO:0000313" key="2">
    <source>
        <dbReference type="EMBL" id="MBM6922385.1"/>
    </source>
</evidence>
<keyword evidence="1" id="KW-0472">Membrane</keyword>
<keyword evidence="1" id="KW-1133">Transmembrane helix</keyword>